<dbReference type="EMBL" id="SDMP01000007">
    <property type="protein sequence ID" value="RYR48378.1"/>
    <property type="molecule type" value="Genomic_DNA"/>
</dbReference>
<dbReference type="AlphaFoldDB" id="A0A445CBS9"/>
<comment type="caution">
    <text evidence="1">The sequence shown here is derived from an EMBL/GenBank/DDBJ whole genome shotgun (WGS) entry which is preliminary data.</text>
</comment>
<reference evidence="1 2" key="1">
    <citation type="submission" date="2019-01" db="EMBL/GenBank/DDBJ databases">
        <title>Sequencing of cultivated peanut Arachis hypogaea provides insights into genome evolution and oil improvement.</title>
        <authorList>
            <person name="Chen X."/>
        </authorList>
    </citation>
    <scope>NUCLEOTIDE SEQUENCE [LARGE SCALE GENOMIC DNA]</scope>
    <source>
        <strain evidence="2">cv. Fuhuasheng</strain>
        <tissue evidence="1">Leaves</tissue>
    </source>
</reference>
<evidence type="ECO:0000313" key="1">
    <source>
        <dbReference type="EMBL" id="RYR48378.1"/>
    </source>
</evidence>
<dbReference type="Proteomes" id="UP000289738">
    <property type="component" value="Chromosome A07"/>
</dbReference>
<protein>
    <submittedName>
        <fullName evidence="1">Uncharacterized protein</fullName>
    </submittedName>
</protein>
<name>A0A445CBS9_ARAHY</name>
<gene>
    <name evidence="1" type="ORF">Ahy_A07g034398</name>
</gene>
<evidence type="ECO:0000313" key="2">
    <source>
        <dbReference type="Proteomes" id="UP000289738"/>
    </source>
</evidence>
<sequence>MIEPKKIKKGKYSWKNWKQEQVDGFRHEYASFVLFDEINQLRDKAITESEIIRVFKPSSAILNPFCRFSSRDIESQ</sequence>
<keyword evidence="2" id="KW-1185">Reference proteome</keyword>
<proteinExistence type="predicted"/>
<accession>A0A445CBS9</accession>
<organism evidence="1 2">
    <name type="scientific">Arachis hypogaea</name>
    <name type="common">Peanut</name>
    <dbReference type="NCBI Taxonomy" id="3818"/>
    <lineage>
        <taxon>Eukaryota</taxon>
        <taxon>Viridiplantae</taxon>
        <taxon>Streptophyta</taxon>
        <taxon>Embryophyta</taxon>
        <taxon>Tracheophyta</taxon>
        <taxon>Spermatophyta</taxon>
        <taxon>Magnoliopsida</taxon>
        <taxon>eudicotyledons</taxon>
        <taxon>Gunneridae</taxon>
        <taxon>Pentapetalae</taxon>
        <taxon>rosids</taxon>
        <taxon>fabids</taxon>
        <taxon>Fabales</taxon>
        <taxon>Fabaceae</taxon>
        <taxon>Papilionoideae</taxon>
        <taxon>50 kb inversion clade</taxon>
        <taxon>dalbergioids sensu lato</taxon>
        <taxon>Dalbergieae</taxon>
        <taxon>Pterocarpus clade</taxon>
        <taxon>Arachis</taxon>
    </lineage>
</organism>